<dbReference type="AlphaFoldDB" id="A0A1W1B8N4"/>
<evidence type="ECO:0000259" key="1">
    <source>
        <dbReference type="Pfam" id="PF01863"/>
    </source>
</evidence>
<dbReference type="PANTHER" id="PTHR30399">
    <property type="entry name" value="UNCHARACTERIZED PROTEIN YGJP"/>
    <property type="match status" value="1"/>
</dbReference>
<accession>A0A1W1B8N4</accession>
<dbReference type="InterPro" id="IPR053136">
    <property type="entry name" value="UTP_pyrophosphatase-like"/>
</dbReference>
<sequence>MTQSHIRFKEFDISHIYNKRLKKSIISINEYGDITLKTPYKNQKKILSLFQEKEQWLRDTLKKAKLRKKPKLPDEIELFGEIIPAADTSLVYMLKRLRKKDQKSIEQAYSSFYKNLAKEYLPQRVAYFEQKMQLKCKDIRFRKMRRRWGSCSKDGVITFNTNLLKRDKAFIDEVVVHELAHLVHFNHSKAFHQLVANYTK</sequence>
<dbReference type="Gene3D" id="3.30.2010.10">
    <property type="entry name" value="Metalloproteases ('zincins'), catalytic domain"/>
    <property type="match status" value="1"/>
</dbReference>
<name>A0A1W1B8N4_9ZZZZ</name>
<feature type="domain" description="YgjP-like metallopeptidase" evidence="1">
    <location>
        <begin position="23"/>
        <end position="199"/>
    </location>
</feature>
<evidence type="ECO:0000313" key="2">
    <source>
        <dbReference type="EMBL" id="SFV49847.1"/>
    </source>
</evidence>
<proteinExistence type="predicted"/>
<dbReference type="Pfam" id="PF01863">
    <property type="entry name" value="YgjP-like"/>
    <property type="match status" value="1"/>
</dbReference>
<keyword evidence="2" id="KW-0378">Hydrolase</keyword>
<protein>
    <submittedName>
        <fullName evidence="2">Putative predicted metal-dependent hydrolase</fullName>
    </submittedName>
</protein>
<dbReference type="PANTHER" id="PTHR30399:SF1">
    <property type="entry name" value="UTP PYROPHOSPHATASE"/>
    <property type="match status" value="1"/>
</dbReference>
<dbReference type="InterPro" id="IPR002725">
    <property type="entry name" value="YgjP-like_metallopeptidase"/>
</dbReference>
<dbReference type="GO" id="GO:0016787">
    <property type="term" value="F:hydrolase activity"/>
    <property type="evidence" value="ECO:0007669"/>
    <property type="project" value="UniProtKB-KW"/>
</dbReference>
<reference evidence="2" key="1">
    <citation type="submission" date="2016-10" db="EMBL/GenBank/DDBJ databases">
        <authorList>
            <person name="de Groot N.N."/>
        </authorList>
    </citation>
    <scope>NUCLEOTIDE SEQUENCE</scope>
</reference>
<gene>
    <name evidence="2" type="ORF">MNB_SM-7-1458</name>
</gene>
<dbReference type="CDD" id="cd07344">
    <property type="entry name" value="M48_yhfN_like"/>
    <property type="match status" value="1"/>
</dbReference>
<organism evidence="2">
    <name type="scientific">hydrothermal vent metagenome</name>
    <dbReference type="NCBI Taxonomy" id="652676"/>
    <lineage>
        <taxon>unclassified sequences</taxon>
        <taxon>metagenomes</taxon>
        <taxon>ecological metagenomes</taxon>
    </lineage>
</organism>
<dbReference type="EMBL" id="FPHB01000006">
    <property type="protein sequence ID" value="SFV49847.1"/>
    <property type="molecule type" value="Genomic_DNA"/>
</dbReference>